<dbReference type="InterPro" id="IPR029063">
    <property type="entry name" value="SAM-dependent_MTases_sf"/>
</dbReference>
<dbReference type="EMBL" id="QWFX01000013">
    <property type="protein sequence ID" value="RIJ27990.1"/>
    <property type="molecule type" value="Genomic_DNA"/>
</dbReference>
<dbReference type="InterPro" id="IPR000780">
    <property type="entry name" value="CheR_MeTrfase"/>
</dbReference>
<dbReference type="PROSITE" id="PS50123">
    <property type="entry name" value="CHER"/>
    <property type="match status" value="1"/>
</dbReference>
<evidence type="ECO:0000313" key="3">
    <source>
        <dbReference type="Proteomes" id="UP000266385"/>
    </source>
</evidence>
<dbReference type="OrthoDB" id="9816309at2"/>
<feature type="domain" description="CheR-type methyltransferase" evidence="1">
    <location>
        <begin position="1"/>
        <end position="277"/>
    </location>
</feature>
<dbReference type="SMART" id="SM00138">
    <property type="entry name" value="MeTrc"/>
    <property type="match status" value="1"/>
</dbReference>
<dbReference type="InterPro" id="IPR050903">
    <property type="entry name" value="Bact_Chemotaxis_MeTrfase"/>
</dbReference>
<accession>A0A399R979</accession>
<comment type="caution">
    <text evidence="2">The sequence shown here is derived from an EMBL/GenBank/DDBJ whole genome shotgun (WGS) entry which is preliminary data.</text>
</comment>
<dbReference type="Proteomes" id="UP000266385">
    <property type="component" value="Unassembled WGS sequence"/>
</dbReference>
<dbReference type="Pfam" id="PF01739">
    <property type="entry name" value="CheR"/>
    <property type="match status" value="1"/>
</dbReference>
<gene>
    <name evidence="2" type="ORF">D1223_11240</name>
</gene>
<dbReference type="RefSeq" id="WP_119376526.1">
    <property type="nucleotide sequence ID" value="NZ_QWFX01000013.1"/>
</dbReference>
<protein>
    <recommendedName>
        <fullName evidence="1">CheR-type methyltransferase domain-containing protein</fullName>
    </recommendedName>
</protein>
<proteinExistence type="predicted"/>
<evidence type="ECO:0000313" key="2">
    <source>
        <dbReference type="EMBL" id="RIJ27990.1"/>
    </source>
</evidence>
<organism evidence="2 3">
    <name type="scientific">Henriciella mobilis</name>
    <dbReference type="NCBI Taxonomy" id="2305467"/>
    <lineage>
        <taxon>Bacteria</taxon>
        <taxon>Pseudomonadati</taxon>
        <taxon>Pseudomonadota</taxon>
        <taxon>Alphaproteobacteria</taxon>
        <taxon>Hyphomonadales</taxon>
        <taxon>Hyphomonadaceae</taxon>
        <taxon>Henriciella</taxon>
    </lineage>
</organism>
<keyword evidence="3" id="KW-1185">Reference proteome</keyword>
<dbReference type="PANTHER" id="PTHR24422">
    <property type="entry name" value="CHEMOTAXIS PROTEIN METHYLTRANSFERASE"/>
    <property type="match status" value="1"/>
</dbReference>
<dbReference type="Gene3D" id="3.40.50.150">
    <property type="entry name" value="Vaccinia Virus protein VP39"/>
    <property type="match status" value="1"/>
</dbReference>
<dbReference type="PRINTS" id="PR00996">
    <property type="entry name" value="CHERMTFRASE"/>
</dbReference>
<reference evidence="2 3" key="1">
    <citation type="submission" date="2018-08" db="EMBL/GenBank/DDBJ databases">
        <title>Henriciella mobilis sp. nov., isolated from seawater.</title>
        <authorList>
            <person name="Cheng H."/>
            <person name="Wu Y.-H."/>
            <person name="Xu X.-W."/>
            <person name="Guo L.-L."/>
        </authorList>
    </citation>
    <scope>NUCLEOTIDE SEQUENCE [LARGE SCALE GENOMIC DNA]</scope>
    <source>
        <strain evidence="2 3">JN25</strain>
    </source>
</reference>
<name>A0A399R979_9PROT</name>
<dbReference type="AlphaFoldDB" id="A0A399R979"/>
<evidence type="ECO:0000259" key="1">
    <source>
        <dbReference type="PROSITE" id="PS50123"/>
    </source>
</evidence>
<dbReference type="PANTHER" id="PTHR24422:SF10">
    <property type="entry name" value="CHEMOTAXIS PROTEIN METHYLTRANSFERASE 2"/>
    <property type="match status" value="1"/>
</dbReference>
<dbReference type="SUPFAM" id="SSF53335">
    <property type="entry name" value="S-adenosyl-L-methionine-dependent methyltransferases"/>
    <property type="match status" value="1"/>
</dbReference>
<sequence length="277" mass="30387">MATGTDNSRYEQLLVLARSLSGQVQDARKVYLLEVRLKPVMDMLGVSSLEHLLREVGRQVPSNLASYFADALVDDETWFFRERHRLQIVAEDIARRASQSSEAAPVRVWCAGGSTGQEAYSLAILLDELIPGGRAQQRVSIVTSDIGYRATNRARAGTFSHFEIQHGLSTPRMLRHFSRTGERDWLARAALREQVQACHHNLLDGPLGPASFDAVICRNVLSGMEAPELGAAIGNLVASIKPGGCLSIGREDTIESPQDVRLMADTEVGSGMYRLLS</sequence>
<dbReference type="GO" id="GO:0008757">
    <property type="term" value="F:S-adenosylmethionine-dependent methyltransferase activity"/>
    <property type="evidence" value="ECO:0007669"/>
    <property type="project" value="InterPro"/>
</dbReference>
<dbReference type="InterPro" id="IPR022642">
    <property type="entry name" value="CheR_C"/>
</dbReference>